<organism evidence="9 10">
    <name type="scientific">Mordavella massiliensis</name>
    <dbReference type="NCBI Taxonomy" id="1871024"/>
    <lineage>
        <taxon>Bacteria</taxon>
        <taxon>Bacillati</taxon>
        <taxon>Bacillota</taxon>
        <taxon>Clostridia</taxon>
        <taxon>Eubacteriales</taxon>
        <taxon>Clostridiaceae</taxon>
        <taxon>Mordavella</taxon>
    </lineage>
</organism>
<dbReference type="InterPro" id="IPR050250">
    <property type="entry name" value="Macrolide_Exporter_MacB"/>
</dbReference>
<feature type="domain" description="ABC3 transporter permease C-terminal" evidence="8">
    <location>
        <begin position="106"/>
        <end position="218"/>
    </location>
</feature>
<dbReference type="EMBL" id="JACJLV010000003">
    <property type="protein sequence ID" value="MBM6825847.1"/>
    <property type="molecule type" value="Genomic_DNA"/>
</dbReference>
<dbReference type="GO" id="GO:0022857">
    <property type="term" value="F:transmembrane transporter activity"/>
    <property type="evidence" value="ECO:0007669"/>
    <property type="project" value="TreeGrafter"/>
</dbReference>
<evidence type="ECO:0000256" key="5">
    <source>
        <dbReference type="ARBA" id="ARBA00023136"/>
    </source>
</evidence>
<dbReference type="AlphaFoldDB" id="A0A938X031"/>
<feature type="non-terminal residue" evidence="9">
    <location>
        <position position="1"/>
    </location>
</feature>
<evidence type="ECO:0000313" key="10">
    <source>
        <dbReference type="Proteomes" id="UP000713880"/>
    </source>
</evidence>
<protein>
    <submittedName>
        <fullName evidence="9">ABC transporter permease</fullName>
    </submittedName>
</protein>
<keyword evidence="3 7" id="KW-0812">Transmembrane</keyword>
<dbReference type="GO" id="GO:0005886">
    <property type="term" value="C:plasma membrane"/>
    <property type="evidence" value="ECO:0007669"/>
    <property type="project" value="UniProtKB-SubCell"/>
</dbReference>
<keyword evidence="2" id="KW-1003">Cell membrane</keyword>
<comment type="caution">
    <text evidence="9">The sequence shown here is derived from an EMBL/GenBank/DDBJ whole genome shotgun (WGS) entry which is preliminary data.</text>
</comment>
<dbReference type="Proteomes" id="UP000713880">
    <property type="component" value="Unassembled WGS sequence"/>
</dbReference>
<keyword evidence="4 7" id="KW-1133">Transmembrane helix</keyword>
<reference evidence="9" key="1">
    <citation type="submission" date="2020-08" db="EMBL/GenBank/DDBJ databases">
        <authorList>
            <person name="Cejkova D."/>
            <person name="Kubasova T."/>
            <person name="Jahodarova E."/>
            <person name="Rychlik I."/>
        </authorList>
    </citation>
    <scope>NUCLEOTIDE SEQUENCE</scope>
    <source>
        <strain evidence="9">An420c</strain>
    </source>
</reference>
<evidence type="ECO:0000256" key="2">
    <source>
        <dbReference type="ARBA" id="ARBA00022475"/>
    </source>
</evidence>
<proteinExistence type="inferred from homology"/>
<sequence>SHDVEYTVCALVTVPYQISFRASLMYGMDAIMGTEQLKADSGEELYSLFYMFDTPDREAEEAAEHFLAELTKGETSPLMYESKALVRQDFQGFRQMFLLLGGALCAIVGVVGILNFFNAILTGILVRKREFAMLQAVGMTGKQLKKMLVTEGLLYAGATVLLSLVLVFLLEPLVGGMLEDMFWFFAYHFDVTALWAAAPVFLLLGVVLPLGVYRGIARMTIVERLREVE</sequence>
<evidence type="ECO:0000256" key="4">
    <source>
        <dbReference type="ARBA" id="ARBA00022989"/>
    </source>
</evidence>
<name>A0A938X031_9CLOT</name>
<evidence type="ECO:0000256" key="7">
    <source>
        <dbReference type="SAM" id="Phobius"/>
    </source>
</evidence>
<evidence type="ECO:0000313" key="9">
    <source>
        <dbReference type="EMBL" id="MBM6825847.1"/>
    </source>
</evidence>
<evidence type="ECO:0000256" key="3">
    <source>
        <dbReference type="ARBA" id="ARBA00022692"/>
    </source>
</evidence>
<feature type="transmembrane region" description="Helical" evidence="7">
    <location>
        <begin position="194"/>
        <end position="216"/>
    </location>
</feature>
<keyword evidence="5 7" id="KW-0472">Membrane</keyword>
<comment type="subcellular location">
    <subcellularLocation>
        <location evidence="1">Cell membrane</location>
        <topology evidence="1">Multi-pass membrane protein</topology>
    </subcellularLocation>
</comment>
<feature type="transmembrane region" description="Helical" evidence="7">
    <location>
        <begin position="97"/>
        <end position="126"/>
    </location>
</feature>
<comment type="similarity">
    <text evidence="6">Belongs to the ABC-4 integral membrane protein family.</text>
</comment>
<keyword evidence="10" id="KW-1185">Reference proteome</keyword>
<dbReference type="PANTHER" id="PTHR30572">
    <property type="entry name" value="MEMBRANE COMPONENT OF TRANSPORTER-RELATED"/>
    <property type="match status" value="1"/>
</dbReference>
<dbReference type="RefSeq" id="WP_204907904.1">
    <property type="nucleotide sequence ID" value="NZ_JACJLV010000003.1"/>
</dbReference>
<evidence type="ECO:0000256" key="1">
    <source>
        <dbReference type="ARBA" id="ARBA00004651"/>
    </source>
</evidence>
<accession>A0A938X031</accession>
<dbReference type="InterPro" id="IPR003838">
    <property type="entry name" value="ABC3_permease_C"/>
</dbReference>
<reference evidence="9" key="2">
    <citation type="journal article" date="2021" name="Sci. Rep.">
        <title>The distribution of antibiotic resistance genes in chicken gut microbiota commensals.</title>
        <authorList>
            <person name="Juricova H."/>
            <person name="Matiasovicova J."/>
            <person name="Kubasova T."/>
            <person name="Cejkova D."/>
            <person name="Rychlik I."/>
        </authorList>
    </citation>
    <scope>NUCLEOTIDE SEQUENCE</scope>
    <source>
        <strain evidence="9">An420c</strain>
    </source>
</reference>
<evidence type="ECO:0000259" key="8">
    <source>
        <dbReference type="Pfam" id="PF02687"/>
    </source>
</evidence>
<gene>
    <name evidence="9" type="ORF">H6A13_01835</name>
</gene>
<feature type="transmembrane region" description="Helical" evidence="7">
    <location>
        <begin position="152"/>
        <end position="174"/>
    </location>
</feature>
<dbReference type="PANTHER" id="PTHR30572:SF4">
    <property type="entry name" value="ABC TRANSPORTER PERMEASE YTRF"/>
    <property type="match status" value="1"/>
</dbReference>
<dbReference type="Pfam" id="PF02687">
    <property type="entry name" value="FtsX"/>
    <property type="match status" value="1"/>
</dbReference>
<evidence type="ECO:0000256" key="6">
    <source>
        <dbReference type="ARBA" id="ARBA00038076"/>
    </source>
</evidence>